<dbReference type="SUPFAM" id="SSF56112">
    <property type="entry name" value="Protein kinase-like (PK-like)"/>
    <property type="match status" value="1"/>
</dbReference>
<evidence type="ECO:0000256" key="12">
    <source>
        <dbReference type="PROSITE-ProRule" id="PRU00023"/>
    </source>
</evidence>
<organism evidence="16 17">
    <name type="scientific">Branchiostoma lanceolatum</name>
    <name type="common">Common lancelet</name>
    <name type="synonym">Amphioxus lanceolatum</name>
    <dbReference type="NCBI Taxonomy" id="7740"/>
    <lineage>
        <taxon>Eukaryota</taxon>
        <taxon>Metazoa</taxon>
        <taxon>Chordata</taxon>
        <taxon>Cephalochordata</taxon>
        <taxon>Leptocardii</taxon>
        <taxon>Amphioxiformes</taxon>
        <taxon>Branchiostomatidae</taxon>
        <taxon>Branchiostoma</taxon>
    </lineage>
</organism>
<evidence type="ECO:0000256" key="1">
    <source>
        <dbReference type="ARBA" id="ARBA00008874"/>
    </source>
</evidence>
<dbReference type="PROSITE" id="PS50088">
    <property type="entry name" value="ANK_REPEAT"/>
    <property type="match status" value="4"/>
</dbReference>
<dbReference type="Pfam" id="PF12796">
    <property type="entry name" value="Ank_2"/>
    <property type="match status" value="2"/>
</dbReference>
<feature type="region of interest" description="Disordered" evidence="14">
    <location>
        <begin position="1029"/>
        <end position="1124"/>
    </location>
</feature>
<feature type="compositionally biased region" description="Basic and acidic residues" evidence="14">
    <location>
        <begin position="565"/>
        <end position="578"/>
    </location>
</feature>
<dbReference type="InterPro" id="IPR000719">
    <property type="entry name" value="Prot_kinase_dom"/>
</dbReference>
<dbReference type="PROSITE" id="PS50297">
    <property type="entry name" value="ANK_REP_REGION"/>
    <property type="match status" value="4"/>
</dbReference>
<feature type="region of interest" description="Disordered" evidence="14">
    <location>
        <begin position="606"/>
        <end position="682"/>
    </location>
</feature>
<accession>A0A8K0EUK6</accession>
<comment type="similarity">
    <text evidence="1">Belongs to the protein kinase superfamily. STE Ser/Thr protein kinase family. STE20 subfamily.</text>
</comment>
<evidence type="ECO:0000256" key="9">
    <source>
        <dbReference type="ARBA" id="ARBA00048679"/>
    </source>
</evidence>
<feature type="region of interest" description="Disordered" evidence="14">
    <location>
        <begin position="1160"/>
        <end position="1184"/>
    </location>
</feature>
<dbReference type="InterPro" id="IPR011009">
    <property type="entry name" value="Kinase-like_dom_sf"/>
</dbReference>
<feature type="compositionally biased region" description="Basic and acidic residues" evidence="14">
    <location>
        <begin position="1115"/>
        <end position="1124"/>
    </location>
</feature>
<feature type="region of interest" description="Disordered" evidence="14">
    <location>
        <begin position="699"/>
        <end position="764"/>
    </location>
</feature>
<dbReference type="SMART" id="SM00220">
    <property type="entry name" value="S_TKc"/>
    <property type="match status" value="1"/>
</dbReference>
<dbReference type="InterPro" id="IPR017441">
    <property type="entry name" value="Protein_kinase_ATP_BS"/>
</dbReference>
<keyword evidence="7 13" id="KW-0067">ATP-binding</keyword>
<dbReference type="GO" id="GO:0035556">
    <property type="term" value="P:intracellular signal transduction"/>
    <property type="evidence" value="ECO:0007669"/>
    <property type="project" value="UniProtKB-ARBA"/>
</dbReference>
<feature type="compositionally biased region" description="Polar residues" evidence="14">
    <location>
        <begin position="854"/>
        <end position="876"/>
    </location>
</feature>
<sequence length="1780" mass="194350">MPAAIPSKSSGGANHKLRPLQKAGRSHKHLLRHYHDIASSLFSSERLHGLEELFLAAAKGGDYERVFNFLQRRSQDVISIDVKEPRTGNTALVWAAQKGHTRIVDLLLKYGADITLRNHEGQTAMDLAPAHVCRMLLESVDRVGTSHRHLLQAAWQGNTRKVKALLGGRKALDINCSNSEGFSPLLLATRDMDMFQDLVPNQHNPTDVVKELIGKRADVTAYDDEGKTPLHLAASAKGQGSEKVVEVLIKGGSDVDAPDKRSLTPIHWASQAGKTSSVLTLIEGGADVNVKGWSGATPLHVSASHGHEQCSAVLLEHGADITSVDDSGMTPAEVARGKRLKSALREAWTEATHSNTSRELTPVRPPSRNHAEQKEEQTLDDSTQGLSSSSSVLSSTPLHIRALQHLVAEERRLHAADPGMADGESSPRDSVRKLGVPRVSNKTPPRHHRSPQNCSDRATLAPLILSRAQVKQNKLKTALGGGTDSPSLHIRGKGRLKMTTMARHSHPSPRQQDQLPQLVAPVSVTMLELGITDSVQEKRLQRLENSPISALIQKRPRIMSCSGSADRKKFSPRDRRLNSDPCAGDVAAACEVYIRQASRLQYRLPSPHLEHQEQEESRSLCSEQKESRESSPFVLPPSPRQFLCSGGETSVETSPRSQDGSTEDLAEKEGSVVSETNTSSLLSRSSSFVIEDSQLRGTSQRLGCSKGKGDAHHRRMPPPVSDTHQKTDISTDHSSSPDSTSQEVQSAGDRPTAAPPSTDQQIVRVVQAVPAEKAVKNGANVKLSEPQNKGSTGAKETEDVGCKDHVGKNPRKCPKEINETTSISEFVVSKGSASKRNAAKKRTKKKVATTSSSDNVVPSQAKTITQSTVKPTSPQQVRACETPDSDRYATISYRLSEQLMMRKDQNYYTVQPTGEYKLDAVEDYPTEQNSGSEADVAHNLSSPGLTNTLPKLTSSATECTNNNLTSNKSDHILTKDTAYSNTVNTNSDVQSSLILPSVEIINPTPRTTMEEPTPIIQDFLSLLPTLIQNDSQDVKPSSAKPTKKSAGKRSRETSSNRQQRQGSGSSTRSGKSLGKSSATSTTAAKKSRSGDSASAQAKGKNQQSAKQKKSKKKKKEEVEEDLSKVDQGTIAFVSGLGWHIQTDYAETDYAPSPEILKEMVSPRSKEEEAIGEAKHTSKKQSNVQLSPLAMSLNGRNAKNSGRRHGNIGSMVRNYFKEGTLSKSLPKLLPETLKAIREFSDDMKAATLPFPPDKSEDFDFTEDVKASTLPLPNTKSGLLVIDMLLQSSKKDNDDDNSKLSHDLEVQLQIDPDCEKKDNVHLGQSAAGSVETHTSFPDDSDSVSSHDSDLDAFYQEALMQLEDEENTDENVFMAPILLGHGNMNVSHTDNGEGWSTRITSRKTSFQTDLDDIDQTMSVFSEYSAGVDNVHFVGEDGSEMSTMTPVPPDDYDGADETTELVMAPRGPEDFNSLNSEPHTSVLRSCVSRSSGRSGSVATYSTEGMGSQEEEQVIQWKKGNLLGKGAYGKVCCGLTSRGELIAVKQVELNTAHWEKAEQEYQRLRDEVDLLQTLRHRNIVRFLGTSLEGNVVNIFMQFIPGGTLASLLARFGVLEEGVVSRYTRQILIGVEYLHNNNIIHRDLKGNNIMLMPNGVIKLIDFGCARRVCERLSVSNSQVLKSMRGTPYWMAPEVVAESGYGVKSDVWSVGCTVFEMLTGKPPWADMAPMAAIFHIGSGKEVPEVPETASPTAHDFVHACLTRNPAQRPSATQLLKHPFILRRQEQD</sequence>
<dbReference type="SMART" id="SM00248">
    <property type="entry name" value="ANK"/>
    <property type="match status" value="6"/>
</dbReference>
<evidence type="ECO:0000256" key="5">
    <source>
        <dbReference type="ARBA" id="ARBA00022741"/>
    </source>
</evidence>
<evidence type="ECO:0000313" key="17">
    <source>
        <dbReference type="Proteomes" id="UP000838412"/>
    </source>
</evidence>
<feature type="compositionally biased region" description="Basic residues" evidence="14">
    <location>
        <begin position="837"/>
        <end position="847"/>
    </location>
</feature>
<dbReference type="PROSITE" id="PS50011">
    <property type="entry name" value="PROTEIN_KINASE_DOM"/>
    <property type="match status" value="1"/>
</dbReference>
<evidence type="ECO:0000256" key="13">
    <source>
        <dbReference type="PROSITE-ProRule" id="PRU10141"/>
    </source>
</evidence>
<evidence type="ECO:0000256" key="10">
    <source>
        <dbReference type="ARBA" id="ARBA00069016"/>
    </source>
</evidence>
<dbReference type="EMBL" id="OV696689">
    <property type="protein sequence ID" value="CAH1263264.1"/>
    <property type="molecule type" value="Genomic_DNA"/>
</dbReference>
<dbReference type="Gene3D" id="1.25.40.20">
    <property type="entry name" value="Ankyrin repeat-containing domain"/>
    <property type="match status" value="3"/>
</dbReference>
<feature type="compositionally biased region" description="Basic and acidic residues" evidence="14">
    <location>
        <begin position="608"/>
        <end position="629"/>
    </location>
</feature>
<feature type="region of interest" description="Disordered" evidence="14">
    <location>
        <begin position="777"/>
        <end position="807"/>
    </location>
</feature>
<evidence type="ECO:0000256" key="8">
    <source>
        <dbReference type="ARBA" id="ARBA00047899"/>
    </source>
</evidence>
<keyword evidence="17" id="KW-1185">Reference proteome</keyword>
<dbReference type="GO" id="GO:0004674">
    <property type="term" value="F:protein serine/threonine kinase activity"/>
    <property type="evidence" value="ECO:0007669"/>
    <property type="project" value="UniProtKB-KW"/>
</dbReference>
<feature type="region of interest" description="Disordered" evidence="14">
    <location>
        <begin position="347"/>
        <end position="394"/>
    </location>
</feature>
<dbReference type="GO" id="GO:0005524">
    <property type="term" value="F:ATP binding"/>
    <property type="evidence" value="ECO:0007669"/>
    <property type="project" value="UniProtKB-UniRule"/>
</dbReference>
<feature type="domain" description="Protein kinase" evidence="15">
    <location>
        <begin position="1512"/>
        <end position="1773"/>
    </location>
</feature>
<feature type="repeat" description="ANK" evidence="12">
    <location>
        <begin position="294"/>
        <end position="326"/>
    </location>
</feature>
<dbReference type="OrthoDB" id="266718at2759"/>
<dbReference type="Gene3D" id="1.10.510.10">
    <property type="entry name" value="Transferase(Phosphotransferase) domain 1"/>
    <property type="match status" value="1"/>
</dbReference>
<dbReference type="CDD" id="cd06631">
    <property type="entry name" value="STKc_YSK4"/>
    <property type="match status" value="1"/>
</dbReference>
<feature type="region of interest" description="Disordered" evidence="14">
    <location>
        <begin position="1317"/>
        <end position="1345"/>
    </location>
</feature>
<dbReference type="InterPro" id="IPR036770">
    <property type="entry name" value="Ankyrin_rpt-contain_sf"/>
</dbReference>
<dbReference type="FunFam" id="1.10.510.10:FF:000331">
    <property type="entry name" value="Mitogen-activated protein kinase kinase kinase 19"/>
    <property type="match status" value="1"/>
</dbReference>
<evidence type="ECO:0000256" key="7">
    <source>
        <dbReference type="ARBA" id="ARBA00022840"/>
    </source>
</evidence>
<reference evidence="16" key="1">
    <citation type="submission" date="2022-01" db="EMBL/GenBank/DDBJ databases">
        <authorList>
            <person name="Braso-Vives M."/>
        </authorList>
    </citation>
    <scope>NUCLEOTIDE SEQUENCE</scope>
</reference>
<evidence type="ECO:0000313" key="16">
    <source>
        <dbReference type="EMBL" id="CAH1263264.1"/>
    </source>
</evidence>
<feature type="binding site" evidence="13">
    <location>
        <position position="1540"/>
    </location>
    <ligand>
        <name>ATP</name>
        <dbReference type="ChEBI" id="CHEBI:30616"/>
    </ligand>
</feature>
<feature type="region of interest" description="Disordered" evidence="14">
    <location>
        <begin position="560"/>
        <end position="581"/>
    </location>
</feature>
<keyword evidence="12" id="KW-0040">ANK repeat</keyword>
<feature type="region of interest" description="Disordered" evidence="14">
    <location>
        <begin position="415"/>
        <end position="454"/>
    </location>
</feature>
<feature type="compositionally biased region" description="Basic and acidic residues" evidence="14">
    <location>
        <begin position="795"/>
        <end position="807"/>
    </location>
</feature>
<feature type="repeat" description="ANK" evidence="12">
    <location>
        <begin position="225"/>
        <end position="260"/>
    </location>
</feature>
<evidence type="ECO:0000256" key="11">
    <source>
        <dbReference type="ARBA" id="ARBA00080573"/>
    </source>
</evidence>
<keyword evidence="3" id="KW-0723">Serine/threonine-protein kinase</keyword>
<evidence type="ECO:0000259" key="15">
    <source>
        <dbReference type="PROSITE" id="PS50011"/>
    </source>
</evidence>
<evidence type="ECO:0000256" key="14">
    <source>
        <dbReference type="SAM" id="MobiDB-lite"/>
    </source>
</evidence>
<dbReference type="PROSITE" id="PS00107">
    <property type="entry name" value="PROTEIN_KINASE_ATP"/>
    <property type="match status" value="1"/>
</dbReference>
<dbReference type="SUPFAM" id="SSF48403">
    <property type="entry name" value="Ankyrin repeat"/>
    <property type="match status" value="1"/>
</dbReference>
<dbReference type="Pfam" id="PF00069">
    <property type="entry name" value="Pkinase"/>
    <property type="match status" value="1"/>
</dbReference>
<feature type="repeat" description="ANK" evidence="12">
    <location>
        <begin position="261"/>
        <end position="293"/>
    </location>
</feature>
<keyword evidence="4" id="KW-0808">Transferase</keyword>
<keyword evidence="5 13" id="KW-0547">Nucleotide-binding</keyword>
<dbReference type="Pfam" id="PF00023">
    <property type="entry name" value="Ank"/>
    <property type="match status" value="1"/>
</dbReference>
<dbReference type="PROSITE" id="PS00108">
    <property type="entry name" value="PROTEIN_KINASE_ST"/>
    <property type="match status" value="1"/>
</dbReference>
<feature type="compositionally biased region" description="Basic and acidic residues" evidence="14">
    <location>
        <begin position="1163"/>
        <end position="1175"/>
    </location>
</feature>
<dbReference type="InterPro" id="IPR002110">
    <property type="entry name" value="Ankyrin_rpt"/>
</dbReference>
<feature type="compositionally biased region" description="Low complexity" evidence="14">
    <location>
        <begin position="732"/>
        <end position="741"/>
    </location>
</feature>
<dbReference type="InterPro" id="IPR008271">
    <property type="entry name" value="Ser/Thr_kinase_AS"/>
</dbReference>
<evidence type="ECO:0000256" key="3">
    <source>
        <dbReference type="ARBA" id="ARBA00022527"/>
    </source>
</evidence>
<gene>
    <name evidence="16" type="primary">MAP3K19</name>
    <name evidence="16" type="ORF">BLAG_LOCUS18004</name>
</gene>
<feature type="compositionally biased region" description="Polar residues" evidence="14">
    <location>
        <begin position="647"/>
        <end position="660"/>
    </location>
</feature>
<dbReference type="PANTHER" id="PTHR11584">
    <property type="entry name" value="SERINE/THREONINE PROTEIN KINASE"/>
    <property type="match status" value="1"/>
</dbReference>
<dbReference type="PANTHER" id="PTHR11584:SF369">
    <property type="entry name" value="MITOGEN-ACTIVATED PROTEIN KINASE KINASE KINASE 19-RELATED"/>
    <property type="match status" value="1"/>
</dbReference>
<evidence type="ECO:0000256" key="4">
    <source>
        <dbReference type="ARBA" id="ARBA00022679"/>
    </source>
</evidence>
<keyword evidence="6" id="KW-0418">Kinase</keyword>
<name>A0A8K0EUK6_BRALA</name>
<protein>
    <recommendedName>
        <fullName evidence="10">Mitogen-activated protein kinase kinase kinase 19</fullName>
        <ecNumber evidence="2">2.7.11.1</ecNumber>
    </recommendedName>
    <alternativeName>
        <fullName evidence="11">SPS1/STE20-related protein kinase YSK4</fullName>
    </alternativeName>
</protein>
<feature type="compositionally biased region" description="Low complexity" evidence="14">
    <location>
        <begin position="1055"/>
        <end position="1105"/>
    </location>
</feature>
<feature type="repeat" description="ANK" evidence="12">
    <location>
        <begin position="87"/>
        <end position="119"/>
    </location>
</feature>
<proteinExistence type="inferred from homology"/>
<dbReference type="Proteomes" id="UP000838412">
    <property type="component" value="Chromosome 4"/>
</dbReference>
<feature type="region of interest" description="Disordered" evidence="14">
    <location>
        <begin position="831"/>
        <end position="882"/>
    </location>
</feature>
<evidence type="ECO:0000256" key="2">
    <source>
        <dbReference type="ARBA" id="ARBA00012513"/>
    </source>
</evidence>
<comment type="catalytic activity">
    <reaction evidence="8">
        <text>L-threonyl-[protein] + ATP = O-phospho-L-threonyl-[protein] + ADP + H(+)</text>
        <dbReference type="Rhea" id="RHEA:46608"/>
        <dbReference type="Rhea" id="RHEA-COMP:11060"/>
        <dbReference type="Rhea" id="RHEA-COMP:11605"/>
        <dbReference type="ChEBI" id="CHEBI:15378"/>
        <dbReference type="ChEBI" id="CHEBI:30013"/>
        <dbReference type="ChEBI" id="CHEBI:30616"/>
        <dbReference type="ChEBI" id="CHEBI:61977"/>
        <dbReference type="ChEBI" id="CHEBI:456216"/>
        <dbReference type="EC" id="2.7.11.1"/>
    </reaction>
</comment>
<evidence type="ECO:0000256" key="6">
    <source>
        <dbReference type="ARBA" id="ARBA00022777"/>
    </source>
</evidence>
<dbReference type="EC" id="2.7.11.1" evidence="2"/>
<comment type="catalytic activity">
    <reaction evidence="9">
        <text>L-seryl-[protein] + ATP = O-phospho-L-seryl-[protein] + ADP + H(+)</text>
        <dbReference type="Rhea" id="RHEA:17989"/>
        <dbReference type="Rhea" id="RHEA-COMP:9863"/>
        <dbReference type="Rhea" id="RHEA-COMP:11604"/>
        <dbReference type="ChEBI" id="CHEBI:15378"/>
        <dbReference type="ChEBI" id="CHEBI:29999"/>
        <dbReference type="ChEBI" id="CHEBI:30616"/>
        <dbReference type="ChEBI" id="CHEBI:83421"/>
        <dbReference type="ChEBI" id="CHEBI:456216"/>
        <dbReference type="EC" id="2.7.11.1"/>
    </reaction>
</comment>